<dbReference type="PANTHER" id="PTHR23504">
    <property type="entry name" value="MAJOR FACILITATOR SUPERFAMILY DOMAIN-CONTAINING PROTEIN 10"/>
    <property type="match status" value="1"/>
</dbReference>
<comment type="subcellular location">
    <subcellularLocation>
        <location evidence="1">Membrane</location>
        <topology evidence="1">Multi-pass membrane protein</topology>
    </subcellularLocation>
</comment>
<dbReference type="Proteomes" id="UP000807342">
    <property type="component" value="Unassembled WGS sequence"/>
</dbReference>
<feature type="compositionally biased region" description="Polar residues" evidence="6">
    <location>
        <begin position="231"/>
        <end position="245"/>
    </location>
</feature>
<organism evidence="9 10">
    <name type="scientific">Macrolepiota fuliginosa MF-IS2</name>
    <dbReference type="NCBI Taxonomy" id="1400762"/>
    <lineage>
        <taxon>Eukaryota</taxon>
        <taxon>Fungi</taxon>
        <taxon>Dikarya</taxon>
        <taxon>Basidiomycota</taxon>
        <taxon>Agaricomycotina</taxon>
        <taxon>Agaricomycetes</taxon>
        <taxon>Agaricomycetidae</taxon>
        <taxon>Agaricales</taxon>
        <taxon>Agaricineae</taxon>
        <taxon>Agaricaceae</taxon>
        <taxon>Macrolepiota</taxon>
    </lineage>
</organism>
<dbReference type="InterPro" id="IPR036259">
    <property type="entry name" value="MFS_trans_sf"/>
</dbReference>
<feature type="transmembrane region" description="Helical" evidence="7">
    <location>
        <begin position="367"/>
        <end position="391"/>
    </location>
</feature>
<dbReference type="AlphaFoldDB" id="A0A9P6C974"/>
<dbReference type="Gene3D" id="1.20.1250.20">
    <property type="entry name" value="MFS general substrate transporter like domains"/>
    <property type="match status" value="2"/>
</dbReference>
<keyword evidence="10" id="KW-1185">Reference proteome</keyword>
<gene>
    <name evidence="9" type="ORF">P691DRAFT_755312</name>
</gene>
<evidence type="ECO:0000256" key="4">
    <source>
        <dbReference type="ARBA" id="ARBA00022989"/>
    </source>
</evidence>
<proteinExistence type="predicted"/>
<keyword evidence="4 7" id="KW-1133">Transmembrane helix</keyword>
<evidence type="ECO:0000313" key="10">
    <source>
        <dbReference type="Proteomes" id="UP000807342"/>
    </source>
</evidence>
<feature type="transmembrane region" description="Helical" evidence="7">
    <location>
        <begin position="257"/>
        <end position="277"/>
    </location>
</feature>
<dbReference type="OrthoDB" id="419616at2759"/>
<evidence type="ECO:0000259" key="8">
    <source>
        <dbReference type="PROSITE" id="PS50850"/>
    </source>
</evidence>
<feature type="region of interest" description="Disordered" evidence="6">
    <location>
        <begin position="222"/>
        <end position="245"/>
    </location>
</feature>
<keyword evidence="2" id="KW-0813">Transport</keyword>
<feature type="domain" description="Major facilitator superfamily (MFS) profile" evidence="8">
    <location>
        <begin position="257"/>
        <end position="472"/>
    </location>
</feature>
<dbReference type="GO" id="GO:0022857">
    <property type="term" value="F:transmembrane transporter activity"/>
    <property type="evidence" value="ECO:0007669"/>
    <property type="project" value="InterPro"/>
</dbReference>
<feature type="transmembrane region" description="Helical" evidence="7">
    <location>
        <begin position="403"/>
        <end position="423"/>
    </location>
</feature>
<dbReference type="PROSITE" id="PS50850">
    <property type="entry name" value="MFS"/>
    <property type="match status" value="1"/>
</dbReference>
<evidence type="ECO:0000313" key="9">
    <source>
        <dbReference type="EMBL" id="KAF9453685.1"/>
    </source>
</evidence>
<evidence type="ECO:0000256" key="2">
    <source>
        <dbReference type="ARBA" id="ARBA00022448"/>
    </source>
</evidence>
<feature type="transmembrane region" description="Helical" evidence="7">
    <location>
        <begin position="135"/>
        <end position="155"/>
    </location>
</feature>
<evidence type="ECO:0000256" key="1">
    <source>
        <dbReference type="ARBA" id="ARBA00004141"/>
    </source>
</evidence>
<dbReference type="PANTHER" id="PTHR23504:SF15">
    <property type="entry name" value="MAJOR FACILITATOR SUPERFAMILY (MFS) PROFILE DOMAIN-CONTAINING PROTEIN"/>
    <property type="match status" value="1"/>
</dbReference>
<evidence type="ECO:0000256" key="6">
    <source>
        <dbReference type="SAM" id="MobiDB-lite"/>
    </source>
</evidence>
<dbReference type="EMBL" id="MU151059">
    <property type="protein sequence ID" value="KAF9453685.1"/>
    <property type="molecule type" value="Genomic_DNA"/>
</dbReference>
<feature type="transmembrane region" description="Helical" evidence="7">
    <location>
        <begin position="297"/>
        <end position="317"/>
    </location>
</feature>
<protein>
    <submittedName>
        <fullName evidence="9">MFS general substrate transporter</fullName>
    </submittedName>
</protein>
<keyword evidence="3 7" id="KW-0812">Transmembrane</keyword>
<dbReference type="InterPro" id="IPR020846">
    <property type="entry name" value="MFS_dom"/>
</dbReference>
<sequence>MADEPTTHNEQAPLLSCDGAQNAVRRTPLPLKQISIILFLSFCASAAVYVLVPFLNELLLSFTGGDEAKEACRTTSFLIMIVYWGRISDSLGRKPILLLSCAAVISSMLLLGMSKTFWMVVLSRSILGGFNSITAGRWFCAVECALVIGGIHWTFPRWFTFKPSHTFSSYILWKTMKGLPLPLALCHHSACIVSRIPGHFDSPSRGEYPDPIIELSTDKIPQTLPRKHDSSTPVEENSTATRSQHSTPFRTLLTPRVLLSVTNYTVLSFLTMTYLTIQPLFFAMSISTGGLALEPIRIGSILAFFGLSNAVVQAVLLGPLVRLFGLRRVLRCAVSTSIPIFLLFPLMNMFAKDWQVHQQSYSRVIMYTLLAIQFILFAIHDFGYGCLFIYITSSAPNKQSLGSINGIGQMTVGISRLVGPVFANTMLGLSIEKGWMGGYAVYFVLSVIAAGGVLLVGKLPESAWETEVLEEG</sequence>
<dbReference type="GO" id="GO:0016020">
    <property type="term" value="C:membrane"/>
    <property type="evidence" value="ECO:0007669"/>
    <property type="project" value="UniProtKB-SubCell"/>
</dbReference>
<accession>A0A9P6C974</accession>
<evidence type="ECO:0000256" key="3">
    <source>
        <dbReference type="ARBA" id="ARBA00022692"/>
    </source>
</evidence>
<feature type="transmembrane region" description="Helical" evidence="7">
    <location>
        <begin position="96"/>
        <end position="115"/>
    </location>
</feature>
<evidence type="ECO:0000256" key="5">
    <source>
        <dbReference type="ARBA" id="ARBA00023136"/>
    </source>
</evidence>
<feature type="transmembrane region" description="Helical" evidence="7">
    <location>
        <begin position="329"/>
        <end position="347"/>
    </location>
</feature>
<keyword evidence="5 7" id="KW-0472">Membrane</keyword>
<name>A0A9P6C974_9AGAR</name>
<comment type="caution">
    <text evidence="9">The sequence shown here is derived from an EMBL/GenBank/DDBJ whole genome shotgun (WGS) entry which is preliminary data.</text>
</comment>
<dbReference type="SUPFAM" id="SSF103473">
    <property type="entry name" value="MFS general substrate transporter"/>
    <property type="match status" value="1"/>
</dbReference>
<evidence type="ECO:0000256" key="7">
    <source>
        <dbReference type="SAM" id="Phobius"/>
    </source>
</evidence>
<reference evidence="9" key="1">
    <citation type="submission" date="2020-11" db="EMBL/GenBank/DDBJ databases">
        <authorList>
            <consortium name="DOE Joint Genome Institute"/>
            <person name="Ahrendt S."/>
            <person name="Riley R."/>
            <person name="Andreopoulos W."/>
            <person name="Labutti K."/>
            <person name="Pangilinan J."/>
            <person name="Ruiz-Duenas F.J."/>
            <person name="Barrasa J.M."/>
            <person name="Sanchez-Garcia M."/>
            <person name="Camarero S."/>
            <person name="Miyauchi S."/>
            <person name="Serrano A."/>
            <person name="Linde D."/>
            <person name="Babiker R."/>
            <person name="Drula E."/>
            <person name="Ayuso-Fernandez I."/>
            <person name="Pacheco R."/>
            <person name="Padilla G."/>
            <person name="Ferreira P."/>
            <person name="Barriuso J."/>
            <person name="Kellner H."/>
            <person name="Castanera R."/>
            <person name="Alfaro M."/>
            <person name="Ramirez L."/>
            <person name="Pisabarro A.G."/>
            <person name="Kuo A."/>
            <person name="Tritt A."/>
            <person name="Lipzen A."/>
            <person name="He G."/>
            <person name="Yan M."/>
            <person name="Ng V."/>
            <person name="Cullen D."/>
            <person name="Martin F."/>
            <person name="Rosso M.-N."/>
            <person name="Henrissat B."/>
            <person name="Hibbett D."/>
            <person name="Martinez A.T."/>
            <person name="Grigoriev I.V."/>
        </authorList>
    </citation>
    <scope>NUCLEOTIDE SEQUENCE</scope>
    <source>
        <strain evidence="9">MF-IS2</strain>
    </source>
</reference>
<feature type="transmembrane region" description="Helical" evidence="7">
    <location>
        <begin position="34"/>
        <end position="52"/>
    </location>
</feature>
<feature type="transmembrane region" description="Helical" evidence="7">
    <location>
        <begin position="435"/>
        <end position="456"/>
    </location>
</feature>